<evidence type="ECO:0000313" key="3">
    <source>
        <dbReference type="RefSeq" id="XP_025415942.1"/>
    </source>
</evidence>
<dbReference type="AlphaFoldDB" id="A0A2S2Q2B6"/>
<dbReference type="Proteomes" id="UP000694846">
    <property type="component" value="Unplaced"/>
</dbReference>
<gene>
    <name evidence="3" type="primary">LOC112687437</name>
    <name evidence="1" type="ORF">g.129571</name>
</gene>
<keyword evidence="2" id="KW-1185">Reference proteome</keyword>
<name>A0A2S2Q2B6_9HEMI</name>
<reference evidence="3" key="2">
    <citation type="submission" date="2025-04" db="UniProtKB">
        <authorList>
            <consortium name="RefSeq"/>
        </authorList>
    </citation>
    <scope>IDENTIFICATION</scope>
    <source>
        <tissue evidence="3">Whole body</tissue>
    </source>
</reference>
<protein>
    <submittedName>
        <fullName evidence="3">Uncharacterized protein LOC112687437</fullName>
    </submittedName>
</protein>
<sequence length="261" mass="31260">MWVSTKKIFRNYLMYFQFISRNDWYVFNFTNKKEMYSKEIHKSSFASIYSSNLMIEVEESNVIEFLQNIKDTNNINYEFYPEKCNIKVDMIITLTEGFHPFKLELELELKDPDYFYFHLTCPLLKLIQLLKKNQENLCNLLKRKDIEIGEYILEGGTITQKNIKTETYEDYLNNPLHKDLSDESLNLYELYSSPLNEPYNTKNLEEYIEFNNKVNEEEKEAQKKYYSDNKKLNLSSTSMDNIMTHTSKVKKKKMSSLLKNL</sequence>
<dbReference type="GeneID" id="112687437"/>
<dbReference type="RefSeq" id="XP_025415942.1">
    <property type="nucleotide sequence ID" value="XM_025560157.1"/>
</dbReference>
<evidence type="ECO:0000313" key="1">
    <source>
        <dbReference type="EMBL" id="MBY71783.1"/>
    </source>
</evidence>
<dbReference type="EMBL" id="GGMS01002580">
    <property type="protein sequence ID" value="MBY71783.1"/>
    <property type="molecule type" value="Transcribed_RNA"/>
</dbReference>
<dbReference type="Gene3D" id="1.10.287.450">
    <property type="entry name" value="Helix hairpin bin"/>
    <property type="match status" value="1"/>
</dbReference>
<dbReference type="OrthoDB" id="2155935at2759"/>
<reference evidence="1" key="1">
    <citation type="submission" date="2018-04" db="EMBL/GenBank/DDBJ databases">
        <title>Transcriptome assembly of Sipha flava.</title>
        <authorList>
            <person name="Scully E.D."/>
            <person name="Geib S.M."/>
            <person name="Palmer N.A."/>
            <person name="Koch K."/>
            <person name="Bradshaw J."/>
            <person name="Heng-Moss T."/>
            <person name="Sarath G."/>
        </authorList>
    </citation>
    <scope>NUCLEOTIDE SEQUENCE</scope>
</reference>
<accession>A0A2S2Q2B6</accession>
<evidence type="ECO:0000313" key="2">
    <source>
        <dbReference type="Proteomes" id="UP000694846"/>
    </source>
</evidence>
<proteinExistence type="predicted"/>
<organism evidence="1">
    <name type="scientific">Sipha flava</name>
    <name type="common">yellow sugarcane aphid</name>
    <dbReference type="NCBI Taxonomy" id="143950"/>
    <lineage>
        <taxon>Eukaryota</taxon>
        <taxon>Metazoa</taxon>
        <taxon>Ecdysozoa</taxon>
        <taxon>Arthropoda</taxon>
        <taxon>Hexapoda</taxon>
        <taxon>Insecta</taxon>
        <taxon>Pterygota</taxon>
        <taxon>Neoptera</taxon>
        <taxon>Paraneoptera</taxon>
        <taxon>Hemiptera</taxon>
        <taxon>Sternorrhyncha</taxon>
        <taxon>Aphidomorpha</taxon>
        <taxon>Aphidoidea</taxon>
        <taxon>Aphididae</taxon>
        <taxon>Sipha</taxon>
    </lineage>
</organism>